<keyword evidence="2" id="KW-1185">Reference proteome</keyword>
<accession>A0ABQ3EY22</accession>
<dbReference type="SUPFAM" id="SSF47413">
    <property type="entry name" value="lambda repressor-like DNA-binding domains"/>
    <property type="match status" value="1"/>
</dbReference>
<evidence type="ECO:0000313" key="2">
    <source>
        <dbReference type="Proteomes" id="UP000642673"/>
    </source>
</evidence>
<proteinExistence type="predicted"/>
<comment type="caution">
    <text evidence="1">The sequence shown here is derived from an EMBL/GenBank/DDBJ whole genome shotgun (WGS) entry which is preliminary data.</text>
</comment>
<protein>
    <recommendedName>
        <fullName evidence="3">HTH cro/C1-type domain-containing protein</fullName>
    </recommendedName>
</protein>
<gene>
    <name evidence="1" type="ORF">GCM10010347_49200</name>
</gene>
<dbReference type="RefSeq" id="WP_190186386.1">
    <property type="nucleotide sequence ID" value="NZ_BMVP01000011.1"/>
</dbReference>
<dbReference type="InterPro" id="IPR010982">
    <property type="entry name" value="Lambda_DNA-bd_dom_sf"/>
</dbReference>
<sequence length="120" mass="13164">MPGGTRRHKKPFEYALDANWPYAVMDDFRAAQIIQAVARALAEAMERQQVSANVLAARAGVNRQVIANILAGTTWSDAFTLGCLEAELGVMLWPQHLDWPKDDNGVVQQPIPPQARPGAD</sequence>
<dbReference type="Proteomes" id="UP000642673">
    <property type="component" value="Unassembled WGS sequence"/>
</dbReference>
<evidence type="ECO:0000313" key="1">
    <source>
        <dbReference type="EMBL" id="GHB73018.1"/>
    </source>
</evidence>
<reference evidence="2" key="1">
    <citation type="journal article" date="2019" name="Int. J. Syst. Evol. Microbiol.">
        <title>The Global Catalogue of Microorganisms (GCM) 10K type strain sequencing project: providing services to taxonomists for standard genome sequencing and annotation.</title>
        <authorList>
            <consortium name="The Broad Institute Genomics Platform"/>
            <consortium name="The Broad Institute Genome Sequencing Center for Infectious Disease"/>
            <person name="Wu L."/>
            <person name="Ma J."/>
        </authorList>
    </citation>
    <scope>NUCLEOTIDE SEQUENCE [LARGE SCALE GENOMIC DNA]</scope>
    <source>
        <strain evidence="2">JCM 4738</strain>
    </source>
</reference>
<organism evidence="1 2">
    <name type="scientific">Streptomyces cirratus</name>
    <dbReference type="NCBI Taxonomy" id="68187"/>
    <lineage>
        <taxon>Bacteria</taxon>
        <taxon>Bacillati</taxon>
        <taxon>Actinomycetota</taxon>
        <taxon>Actinomycetes</taxon>
        <taxon>Kitasatosporales</taxon>
        <taxon>Streptomycetaceae</taxon>
        <taxon>Streptomyces</taxon>
    </lineage>
</organism>
<dbReference type="EMBL" id="BMVP01000011">
    <property type="protein sequence ID" value="GHB73018.1"/>
    <property type="molecule type" value="Genomic_DNA"/>
</dbReference>
<name>A0ABQ3EY22_9ACTN</name>
<evidence type="ECO:0008006" key="3">
    <source>
        <dbReference type="Google" id="ProtNLM"/>
    </source>
</evidence>